<dbReference type="Proteomes" id="UP001234178">
    <property type="component" value="Unassembled WGS sequence"/>
</dbReference>
<keyword evidence="1" id="KW-1133">Transmembrane helix</keyword>
<evidence type="ECO:0000313" key="3">
    <source>
        <dbReference type="Proteomes" id="UP001234178"/>
    </source>
</evidence>
<name>A0ABR0B929_9CRUS</name>
<accession>A0ABR0B929</accession>
<comment type="caution">
    <text evidence="2">The sequence shown here is derived from an EMBL/GenBank/DDBJ whole genome shotgun (WGS) entry which is preliminary data.</text>
</comment>
<proteinExistence type="predicted"/>
<keyword evidence="1" id="KW-0812">Transmembrane</keyword>
<dbReference type="EMBL" id="JAOYFB010000041">
    <property type="protein sequence ID" value="KAK4045088.1"/>
    <property type="molecule type" value="Genomic_DNA"/>
</dbReference>
<feature type="transmembrane region" description="Helical" evidence="1">
    <location>
        <begin position="6"/>
        <end position="26"/>
    </location>
</feature>
<keyword evidence="1" id="KW-0472">Membrane</keyword>
<organism evidence="2 3">
    <name type="scientific">Daphnia magna</name>
    <dbReference type="NCBI Taxonomy" id="35525"/>
    <lineage>
        <taxon>Eukaryota</taxon>
        <taxon>Metazoa</taxon>
        <taxon>Ecdysozoa</taxon>
        <taxon>Arthropoda</taxon>
        <taxon>Crustacea</taxon>
        <taxon>Branchiopoda</taxon>
        <taxon>Diplostraca</taxon>
        <taxon>Cladocera</taxon>
        <taxon>Anomopoda</taxon>
        <taxon>Daphniidae</taxon>
        <taxon>Daphnia</taxon>
    </lineage>
</organism>
<gene>
    <name evidence="2" type="ORF">OUZ56_032496</name>
</gene>
<protein>
    <submittedName>
        <fullName evidence="2">Uncharacterized protein</fullName>
    </submittedName>
</protein>
<keyword evidence="3" id="KW-1185">Reference proteome</keyword>
<reference evidence="2 3" key="1">
    <citation type="journal article" date="2023" name="Nucleic Acids Res.">
        <title>The hologenome of Daphnia magna reveals possible DNA methylation and microbiome-mediated evolution of the host genome.</title>
        <authorList>
            <person name="Chaturvedi A."/>
            <person name="Li X."/>
            <person name="Dhandapani V."/>
            <person name="Marshall H."/>
            <person name="Kissane S."/>
            <person name="Cuenca-Cambronero M."/>
            <person name="Asole G."/>
            <person name="Calvet F."/>
            <person name="Ruiz-Romero M."/>
            <person name="Marangio P."/>
            <person name="Guigo R."/>
            <person name="Rago D."/>
            <person name="Mirbahai L."/>
            <person name="Eastwood N."/>
            <person name="Colbourne J.K."/>
            <person name="Zhou J."/>
            <person name="Mallon E."/>
            <person name="Orsini L."/>
        </authorList>
    </citation>
    <scope>NUCLEOTIDE SEQUENCE [LARGE SCALE GENOMIC DNA]</scope>
    <source>
        <strain evidence="2">LRV0_1</strain>
    </source>
</reference>
<evidence type="ECO:0000256" key="1">
    <source>
        <dbReference type="SAM" id="Phobius"/>
    </source>
</evidence>
<sequence length="194" mass="21345">MGYEILALAFATAVFVAVVIGFAVIYRIDATDRDALEVRWEAWAKSAGYTYVPAEGGWPTKSSPQVLLAPKQTLLGKLLLATEPFADQTFLRKTGDSGFDATFHLIANPTSVQERVLTTELRRRLQGFSLGRYLRFAFARGKISLTWEGAEENFSRIEEACAIARAVETALFVQAPPLAAVPPGTPKERPRLVL</sequence>
<evidence type="ECO:0000313" key="2">
    <source>
        <dbReference type="EMBL" id="KAK4045088.1"/>
    </source>
</evidence>